<gene>
    <name evidence="3" type="ORF">D3871_29150</name>
</gene>
<dbReference type="InterPro" id="IPR017938">
    <property type="entry name" value="Riboflavin_synthase-like_b-brl"/>
</dbReference>
<dbReference type="Proteomes" id="UP000265955">
    <property type="component" value="Unassembled WGS sequence"/>
</dbReference>
<reference evidence="4" key="1">
    <citation type="submission" date="2018-09" db="EMBL/GenBank/DDBJ databases">
        <authorList>
            <person name="Zhu H."/>
        </authorList>
    </citation>
    <scope>NUCLEOTIDE SEQUENCE [LARGE SCALE GENOMIC DNA]</scope>
    <source>
        <strain evidence="4">K1R23-30</strain>
    </source>
</reference>
<dbReference type="PROSITE" id="PS51384">
    <property type="entry name" value="FAD_FR"/>
    <property type="match status" value="1"/>
</dbReference>
<keyword evidence="4" id="KW-1185">Reference proteome</keyword>
<dbReference type="InterPro" id="IPR007037">
    <property type="entry name" value="SIP_rossman_dom"/>
</dbReference>
<dbReference type="Gene3D" id="2.40.30.10">
    <property type="entry name" value="Translation factors"/>
    <property type="match status" value="1"/>
</dbReference>
<dbReference type="EMBL" id="QYUO01000003">
    <property type="protein sequence ID" value="RJF92650.1"/>
    <property type="molecule type" value="Genomic_DNA"/>
</dbReference>
<feature type="domain" description="FAD-binding FR-type" evidence="2">
    <location>
        <begin position="17"/>
        <end position="121"/>
    </location>
</feature>
<dbReference type="GO" id="GO:0016491">
    <property type="term" value="F:oxidoreductase activity"/>
    <property type="evidence" value="ECO:0007669"/>
    <property type="project" value="InterPro"/>
</dbReference>
<protein>
    <submittedName>
        <fullName evidence="3">Siderophore-interacting protein</fullName>
    </submittedName>
</protein>
<comment type="caution">
    <text evidence="3">The sequence shown here is derived from an EMBL/GenBank/DDBJ whole genome shotgun (WGS) entry which is preliminary data.</text>
</comment>
<dbReference type="Gene3D" id="3.40.50.80">
    <property type="entry name" value="Nucleotide-binding domain of ferredoxin-NADP reductase (FNR) module"/>
    <property type="match status" value="1"/>
</dbReference>
<evidence type="ECO:0000313" key="3">
    <source>
        <dbReference type="EMBL" id="RJF92650.1"/>
    </source>
</evidence>
<dbReference type="InterPro" id="IPR013113">
    <property type="entry name" value="SIP_FAD-bd"/>
</dbReference>
<dbReference type="Pfam" id="PF08021">
    <property type="entry name" value="FAD_binding_9"/>
    <property type="match status" value="2"/>
</dbReference>
<evidence type="ECO:0000313" key="4">
    <source>
        <dbReference type="Proteomes" id="UP000265955"/>
    </source>
</evidence>
<dbReference type="Pfam" id="PF04954">
    <property type="entry name" value="SIP"/>
    <property type="match status" value="1"/>
</dbReference>
<sequence length="245" mass="27480">MEAILYKQRVQRVRHEIKQREVEVVSVNPIGANFISITFKGDTLHDFVSDSFDDHVKFIFVDPNGERVRRDYTPRSFDRAKQELTIEFAFHGDGQASEWARQATVGQRAVIAGPRGSMIIPVDYDWHFLAGDATALPAIHRRLEELPATARVTVVAQVADAADRREFIGDPQLKVHWVSTAQELVAAVQAIQLPQGDGFAWCAGEASVMVQLRNVLSVEKGLPKEAMRVAAYWKHGASEHHQMLD</sequence>
<dbReference type="OrthoDB" id="9814826at2"/>
<evidence type="ECO:0000256" key="1">
    <source>
        <dbReference type="ARBA" id="ARBA00035644"/>
    </source>
</evidence>
<accession>A0A3A3FHL4</accession>
<organism evidence="3 4">
    <name type="scientific">Noviherbaspirillum saxi</name>
    <dbReference type="NCBI Taxonomy" id="2320863"/>
    <lineage>
        <taxon>Bacteria</taxon>
        <taxon>Pseudomonadati</taxon>
        <taxon>Pseudomonadota</taxon>
        <taxon>Betaproteobacteria</taxon>
        <taxon>Burkholderiales</taxon>
        <taxon>Oxalobacteraceae</taxon>
        <taxon>Noviherbaspirillum</taxon>
    </lineage>
</organism>
<proteinExistence type="inferred from homology"/>
<dbReference type="RefSeq" id="WP_119772641.1">
    <property type="nucleotide sequence ID" value="NZ_QYUO01000003.1"/>
</dbReference>
<dbReference type="InterPro" id="IPR017927">
    <property type="entry name" value="FAD-bd_FR_type"/>
</dbReference>
<dbReference type="AlphaFoldDB" id="A0A3A3FHL4"/>
<comment type="similarity">
    <text evidence="1">Belongs to the SIP oxidoreductase family.</text>
</comment>
<dbReference type="InterPro" id="IPR039261">
    <property type="entry name" value="FNR_nucleotide-bd"/>
</dbReference>
<name>A0A3A3FHL4_9BURK</name>
<dbReference type="CDD" id="cd06193">
    <property type="entry name" value="siderophore_interacting"/>
    <property type="match status" value="1"/>
</dbReference>
<dbReference type="PANTHER" id="PTHR30157:SF0">
    <property type="entry name" value="NADPH-DEPENDENT FERRIC-CHELATE REDUCTASE"/>
    <property type="match status" value="1"/>
</dbReference>
<dbReference type="InterPro" id="IPR039374">
    <property type="entry name" value="SIP_fam"/>
</dbReference>
<evidence type="ECO:0000259" key="2">
    <source>
        <dbReference type="PROSITE" id="PS51384"/>
    </source>
</evidence>
<dbReference type="PANTHER" id="PTHR30157">
    <property type="entry name" value="FERRIC REDUCTASE, NADPH-DEPENDENT"/>
    <property type="match status" value="1"/>
</dbReference>
<dbReference type="SUPFAM" id="SSF63380">
    <property type="entry name" value="Riboflavin synthase domain-like"/>
    <property type="match status" value="1"/>
</dbReference>